<dbReference type="PANTHER" id="PTHR12661:SF5">
    <property type="entry name" value="SUPPRESSOR OF SWI4 1 HOMOLOG"/>
    <property type="match status" value="1"/>
</dbReference>
<feature type="compositionally biased region" description="Acidic residues" evidence="1">
    <location>
        <begin position="406"/>
        <end position="463"/>
    </location>
</feature>
<organism evidence="3 4">
    <name type="scientific">Aspergillus saccharolyticus JOP 1030-1</name>
    <dbReference type="NCBI Taxonomy" id="1450539"/>
    <lineage>
        <taxon>Eukaryota</taxon>
        <taxon>Fungi</taxon>
        <taxon>Dikarya</taxon>
        <taxon>Ascomycota</taxon>
        <taxon>Pezizomycotina</taxon>
        <taxon>Eurotiomycetes</taxon>
        <taxon>Eurotiomycetidae</taxon>
        <taxon>Eurotiales</taxon>
        <taxon>Aspergillaceae</taxon>
        <taxon>Aspergillus</taxon>
        <taxon>Aspergillus subgen. Circumdati</taxon>
    </lineage>
</organism>
<dbReference type="PROSITE" id="PS50833">
    <property type="entry name" value="BRIX"/>
    <property type="match status" value="1"/>
</dbReference>
<protein>
    <submittedName>
        <fullName evidence="3">Brix-domain-containing protein</fullName>
    </submittedName>
</protein>
<feature type="compositionally biased region" description="Basic residues" evidence="1">
    <location>
        <begin position="1"/>
        <end position="12"/>
    </location>
</feature>
<dbReference type="GeneID" id="37074964"/>
<name>A0A318Z548_9EURO</name>
<dbReference type="PANTHER" id="PTHR12661">
    <property type="entry name" value="PETER PAN-RELATED"/>
    <property type="match status" value="1"/>
</dbReference>
<dbReference type="GO" id="GO:0006364">
    <property type="term" value="P:rRNA processing"/>
    <property type="evidence" value="ECO:0007669"/>
    <property type="project" value="InterPro"/>
</dbReference>
<feature type="compositionally biased region" description="Low complexity" evidence="1">
    <location>
        <begin position="14"/>
        <end position="31"/>
    </location>
</feature>
<dbReference type="InterPro" id="IPR007109">
    <property type="entry name" value="Brix"/>
</dbReference>
<evidence type="ECO:0000313" key="4">
    <source>
        <dbReference type="Proteomes" id="UP000248349"/>
    </source>
</evidence>
<feature type="region of interest" description="Disordered" evidence="1">
    <location>
        <begin position="371"/>
        <end position="463"/>
    </location>
</feature>
<dbReference type="AlphaFoldDB" id="A0A318Z548"/>
<feature type="domain" description="Brix" evidence="2">
    <location>
        <begin position="34"/>
        <end position="349"/>
    </location>
</feature>
<dbReference type="GO" id="GO:0000027">
    <property type="term" value="P:ribosomal large subunit assembly"/>
    <property type="evidence" value="ECO:0007669"/>
    <property type="project" value="TreeGrafter"/>
</dbReference>
<dbReference type="STRING" id="1450539.A0A318Z548"/>
<dbReference type="Pfam" id="PF04427">
    <property type="entry name" value="Brix"/>
    <property type="match status" value="1"/>
</dbReference>
<dbReference type="EMBL" id="KZ821263">
    <property type="protein sequence ID" value="PYH41487.1"/>
    <property type="molecule type" value="Genomic_DNA"/>
</dbReference>
<evidence type="ECO:0000256" key="1">
    <source>
        <dbReference type="SAM" id="MobiDB-lite"/>
    </source>
</evidence>
<sequence length="463" mass="52386">MAKARTKKRTHVRATNATAAAKGGASSMSKTPKSMVIRVGATQVGSSVSQLVKDVRTMLEPDTAVRLKERKSNRLRDFTTMTGPLGVTHLLLFSKSATGNTNLRLALTPRGPTLHFKVENYSLCRDVEKSLKRPRGGGQDHKTPPLLVMNNFNSPNADENSKVPKRLESLTTTIFQSLFPPINPQATPLTSIRRVMLLNRELAAEGEEEDSYVLNLRHYAITTKKTGISKRIRRLDPKEIRNKEKKKTAVPNLGKLEDAADYLLDPSAAGYTSASETELDTDAEVEIAESTTRKVLNKRELQRMKAGDKEKAQKKMSNAPGVEKRAVKLVELGPRMKLRLQKVEEGLCEGRVMWHDFITKSEEEVKSLDKNWEKRKKEKEERKKQQRENIEKKKAEKAKAKANGQEVEDDDEDIDMSDDEWLSDDFDEDDENVVQDEDEDEEEEDEEEEEEGEDEDGDESMDE</sequence>
<dbReference type="RefSeq" id="XP_025427469.1">
    <property type="nucleotide sequence ID" value="XM_025573736.1"/>
</dbReference>
<dbReference type="Proteomes" id="UP000248349">
    <property type="component" value="Unassembled WGS sequence"/>
</dbReference>
<dbReference type="SMART" id="SM00879">
    <property type="entry name" value="Brix"/>
    <property type="match status" value="1"/>
</dbReference>
<evidence type="ECO:0000259" key="2">
    <source>
        <dbReference type="PROSITE" id="PS50833"/>
    </source>
</evidence>
<reference evidence="3 4" key="1">
    <citation type="submission" date="2016-12" db="EMBL/GenBank/DDBJ databases">
        <title>The genomes of Aspergillus section Nigri reveals drivers in fungal speciation.</title>
        <authorList>
            <consortium name="DOE Joint Genome Institute"/>
            <person name="Vesth T.C."/>
            <person name="Nybo J."/>
            <person name="Theobald S."/>
            <person name="Brandl J."/>
            <person name="Frisvad J.C."/>
            <person name="Nielsen K.F."/>
            <person name="Lyhne E.K."/>
            <person name="Kogle M.E."/>
            <person name="Kuo A."/>
            <person name="Riley R."/>
            <person name="Clum A."/>
            <person name="Nolan M."/>
            <person name="Lipzen A."/>
            <person name="Salamov A."/>
            <person name="Henrissat B."/>
            <person name="Wiebenga A."/>
            <person name="De Vries R.P."/>
            <person name="Grigoriev I.V."/>
            <person name="Mortensen U.H."/>
            <person name="Andersen M.R."/>
            <person name="Baker S.E."/>
        </authorList>
    </citation>
    <scope>NUCLEOTIDE SEQUENCE [LARGE SCALE GENOMIC DNA]</scope>
    <source>
        <strain evidence="3 4">JOP 1030-1</strain>
    </source>
</reference>
<accession>A0A318Z548</accession>
<feature type="compositionally biased region" description="Basic and acidic residues" evidence="1">
    <location>
        <begin position="378"/>
        <end position="399"/>
    </location>
</feature>
<feature type="region of interest" description="Disordered" evidence="1">
    <location>
        <begin position="1"/>
        <end position="31"/>
    </location>
</feature>
<gene>
    <name evidence="3" type="ORF">BP01DRAFT_348885</name>
</gene>
<keyword evidence="4" id="KW-1185">Reference proteome</keyword>
<dbReference type="GO" id="GO:0019843">
    <property type="term" value="F:rRNA binding"/>
    <property type="evidence" value="ECO:0007669"/>
    <property type="project" value="InterPro"/>
</dbReference>
<dbReference type="GO" id="GO:0030687">
    <property type="term" value="C:preribosome, large subunit precursor"/>
    <property type="evidence" value="ECO:0007669"/>
    <property type="project" value="TreeGrafter"/>
</dbReference>
<dbReference type="InterPro" id="IPR045112">
    <property type="entry name" value="PPAN-like"/>
</dbReference>
<proteinExistence type="predicted"/>
<dbReference type="OrthoDB" id="10261452at2759"/>
<evidence type="ECO:0000313" key="3">
    <source>
        <dbReference type="EMBL" id="PYH41487.1"/>
    </source>
</evidence>